<organism evidence="2 3">
    <name type="scientific">Alteromonas macleodii</name>
    <name type="common">Pseudoalteromonas macleodii</name>
    <dbReference type="NCBI Taxonomy" id="28108"/>
    <lineage>
        <taxon>Bacteria</taxon>
        <taxon>Pseudomonadati</taxon>
        <taxon>Pseudomonadota</taxon>
        <taxon>Gammaproteobacteria</taxon>
        <taxon>Alteromonadales</taxon>
        <taxon>Alteromonadaceae</taxon>
        <taxon>Alteromonas/Salinimonas group</taxon>
        <taxon>Alteromonas</taxon>
    </lineage>
</organism>
<dbReference type="Proteomes" id="UP000509458">
    <property type="component" value="Chromosome"/>
</dbReference>
<sequence length="913" mass="103393">MKGLIIASFYIIGVILCQFSNAATVLSEVSKDWTGLIVEQGQVKRINIRFEASSSAYSANTLQSFRRQGERNGKNQVKQFGQWNPIAGQVILDVAKIDSFNTIPEPTTYALTGEFMPKLNLFKIQYQPHRQPAVMLLGVISENKDEIYLFFAGPQSSQKAPLLLVAGNTLPKYMQRAVDNGNEVEKARLRAVEERNRTDFINRQLESLRIQGQQAKAEGNTALVAELRKKAYDLVSESANINAEQNQSQKELMAKHQKGQREKQQQKQSRLNQINAKLQKVQSQIAREKQSGNQEAANSLIRQIQLLRSQQQDVAMGRHPILQQKAGSGCIPSLIAWLEEFKNNEGTSKQSVQIVQLINLFRPSVFNSYFENSLLDMGDELREGYGYELARICSQQNNLPLKKSLINVLSSGFSEKQRVLDYLSAAIGGMALDGAAEWQAYTLNELAKANDFSSLDEFEVQSVYVRNALWPKEKAQTETWLVEQKRETDNEFKAAKPKEKEQSETKLVERKRKPQREEVYAEINARIKHAQNGDLKALMNAIEPRTLANWNSLNIRARDEVRGYINSKLPSLLKNYFSIHTLPADIGYATPEEALLVSKNWFEQHKDLYIGLRNQPVVSSFFDKLFKVREPYLKQISQSVIDKIFKITSVDELNKVSKELFIGPDKQHSSVWKVVNNAKQRRMAELEQIAHQSRVGYGPLSAEDKGAIYINALYRNDMEIIAYEDKKFERAMVEATRPLLNSGVVELTSLFAGSHSDPQTIKQDMLDSLKGISMSTAMTGFFIASYEHLAPKCLGSNTVDFERTKVWEEITQTVMGEELYRNTFSKTRYYTIAKRHADIFTELGEETNAGSLDALGSLYGSFGLISADAQKSIFTMSDNLRGVATVMRRYACDSEEMRTIESALTNMTRARLK</sequence>
<accession>A0A6T9XZE5</accession>
<dbReference type="EMBL" id="LR812090">
    <property type="protein sequence ID" value="CAB9493803.1"/>
    <property type="molecule type" value="Genomic_DNA"/>
</dbReference>
<name>A0A6T9XZE5_ALTMA</name>
<feature type="region of interest" description="Disordered" evidence="1">
    <location>
        <begin position="488"/>
        <end position="513"/>
    </location>
</feature>
<feature type="region of interest" description="Disordered" evidence="1">
    <location>
        <begin position="243"/>
        <end position="269"/>
    </location>
</feature>
<dbReference type="AlphaFoldDB" id="A0A6T9XZE5"/>
<proteinExistence type="predicted"/>
<dbReference type="RefSeq" id="WP_179983281.1">
    <property type="nucleotide sequence ID" value="NZ_LR812090.1"/>
</dbReference>
<gene>
    <name evidence="2" type="ORF">ALFOR1_30733</name>
</gene>
<evidence type="ECO:0000313" key="2">
    <source>
        <dbReference type="EMBL" id="CAB9493803.1"/>
    </source>
</evidence>
<feature type="compositionally biased region" description="Basic and acidic residues" evidence="1">
    <location>
        <begin position="488"/>
        <end position="508"/>
    </location>
</feature>
<evidence type="ECO:0000313" key="3">
    <source>
        <dbReference type="Proteomes" id="UP000509458"/>
    </source>
</evidence>
<protein>
    <submittedName>
        <fullName evidence="2">Uncharacterized protein</fullName>
    </submittedName>
</protein>
<reference evidence="2 3" key="1">
    <citation type="submission" date="2020-06" db="EMBL/GenBank/DDBJ databases">
        <authorList>
            <person name="Duchaud E."/>
        </authorList>
    </citation>
    <scope>NUCLEOTIDE SEQUENCE [LARGE SCALE GENOMIC DNA]</scope>
    <source>
        <strain evidence="2">Alteromonas fortis</strain>
    </source>
</reference>
<evidence type="ECO:0000256" key="1">
    <source>
        <dbReference type="SAM" id="MobiDB-lite"/>
    </source>
</evidence>